<proteinExistence type="predicted"/>
<dbReference type="Proteomes" id="UP000011083">
    <property type="component" value="Unassembled WGS sequence"/>
</dbReference>
<sequence>MYGPRAAAGSVPLLLCLLIVGAFCSSAIDKEQERLERIREKVNSLVDPLREAEEALAARFIAPESGSDDNKSLFSLIPGRYPKAVSLPEFLESLPTLPGGPEALQIVIELIQSKTGPFHHWPTMRETLSWRCGINIPEDTLKLILSDSSLLLNYFKGSPRLLHQLWAGLNYVMPPSNQTAFRVPSGFNFPDELTTFAFNVTPYLPSISPLTPNSSVWFGFFMPETTTLEQAKINFLTSFILNQLSDNHHLKPTDPNWFVVKVKGQSYSRIDTFLNALLADNQASLNTYLTKRIAAFYGLYMQDKQGNLLEVADPVMIQTGLFDSTGKNEVVLPAIHSEYVIEFGAGNFNFNVVWYEGDDGIGFFPGNMWLLESWVGTLNGPNITGSQGVNAILYMSALRDILIQTAVKNELWDDGYGVSGVCDDSCGIIEMVTTGSSTEYPNLMDKSFVVPEILYRVRQRDDLSYLYYDLLKIVNNMPVDWRGTKDPTARSRAAGTIVWPVGAEPFQCVIDARAILNAYDWPTAQSV</sequence>
<feature type="chain" id="PRO_5003989936" evidence="1">
    <location>
        <begin position="28"/>
        <end position="527"/>
    </location>
</feature>
<reference evidence="2 3" key="1">
    <citation type="journal article" date="2013" name="Genome Biol.">
        <title>Genome of Acanthamoeba castellanii highlights extensive lateral gene transfer and early evolution of tyrosine kinase signaling.</title>
        <authorList>
            <person name="Clarke M."/>
            <person name="Lohan A.J."/>
            <person name="Liu B."/>
            <person name="Lagkouvardos I."/>
            <person name="Roy S."/>
            <person name="Zafar N."/>
            <person name="Bertelli C."/>
            <person name="Schilde C."/>
            <person name="Kianianmomeni A."/>
            <person name="Burglin T.R."/>
            <person name="Frech C."/>
            <person name="Turcotte B."/>
            <person name="Kopec K.O."/>
            <person name="Synnott J.M."/>
            <person name="Choo C."/>
            <person name="Paponov I."/>
            <person name="Finkler A."/>
            <person name="Soon Heng Tan C."/>
            <person name="Hutchins A.P."/>
            <person name="Weinmeier T."/>
            <person name="Rattei T."/>
            <person name="Chu J.S."/>
            <person name="Gimenez G."/>
            <person name="Irimia M."/>
            <person name="Rigden D.J."/>
            <person name="Fitzpatrick D.A."/>
            <person name="Lorenzo-Morales J."/>
            <person name="Bateman A."/>
            <person name="Chiu C.H."/>
            <person name="Tang P."/>
            <person name="Hegemann P."/>
            <person name="Fromm H."/>
            <person name="Raoult D."/>
            <person name="Greub G."/>
            <person name="Miranda-Saavedra D."/>
            <person name="Chen N."/>
            <person name="Nash P."/>
            <person name="Ginger M.L."/>
            <person name="Horn M."/>
            <person name="Schaap P."/>
            <person name="Caler L."/>
            <person name="Loftus B."/>
        </authorList>
    </citation>
    <scope>NUCLEOTIDE SEQUENCE [LARGE SCALE GENOMIC DNA]</scope>
    <source>
        <strain evidence="2 3">Neff</strain>
    </source>
</reference>
<keyword evidence="3" id="KW-1185">Reference proteome</keyword>
<dbReference type="KEGG" id="acan:ACA1_162490"/>
<feature type="signal peptide" evidence="1">
    <location>
        <begin position="1"/>
        <end position="27"/>
    </location>
</feature>
<dbReference type="AlphaFoldDB" id="L8GXU1"/>
<dbReference type="VEuPathDB" id="AmoebaDB:ACA1_162490"/>
<keyword evidence="1" id="KW-0732">Signal</keyword>
<accession>L8GXU1</accession>
<gene>
    <name evidence="2" type="ORF">ACA1_162490</name>
</gene>
<evidence type="ECO:0000313" key="2">
    <source>
        <dbReference type="EMBL" id="ELR18064.1"/>
    </source>
</evidence>
<protein>
    <submittedName>
        <fullName evidence="2">Uncharacterized protein</fullName>
    </submittedName>
</protein>
<dbReference type="EMBL" id="KB007961">
    <property type="protein sequence ID" value="ELR18064.1"/>
    <property type="molecule type" value="Genomic_DNA"/>
</dbReference>
<name>L8GXU1_ACACF</name>
<evidence type="ECO:0000256" key="1">
    <source>
        <dbReference type="SAM" id="SignalP"/>
    </source>
</evidence>
<dbReference type="GeneID" id="14918826"/>
<dbReference type="RefSeq" id="XP_004340083.1">
    <property type="nucleotide sequence ID" value="XM_004340035.1"/>
</dbReference>
<evidence type="ECO:0000313" key="3">
    <source>
        <dbReference type="Proteomes" id="UP000011083"/>
    </source>
</evidence>
<organism evidence="2 3">
    <name type="scientific">Acanthamoeba castellanii (strain ATCC 30010 / Neff)</name>
    <dbReference type="NCBI Taxonomy" id="1257118"/>
    <lineage>
        <taxon>Eukaryota</taxon>
        <taxon>Amoebozoa</taxon>
        <taxon>Discosea</taxon>
        <taxon>Longamoebia</taxon>
        <taxon>Centramoebida</taxon>
        <taxon>Acanthamoebidae</taxon>
        <taxon>Acanthamoeba</taxon>
    </lineage>
</organism>